<dbReference type="RefSeq" id="WP_341842808.1">
    <property type="nucleotide sequence ID" value="NZ_CP149792.1"/>
</dbReference>
<evidence type="ECO:0000313" key="3">
    <source>
        <dbReference type="EMBL" id="WZN48212.1"/>
    </source>
</evidence>
<dbReference type="Gene3D" id="3.55.50.30">
    <property type="match status" value="1"/>
</dbReference>
<dbReference type="Proteomes" id="UP001449657">
    <property type="component" value="Chromosome"/>
</dbReference>
<evidence type="ECO:0000313" key="4">
    <source>
        <dbReference type="Proteomes" id="UP001449657"/>
    </source>
</evidence>
<dbReference type="EMBL" id="CP150096">
    <property type="protein sequence ID" value="WZN48212.1"/>
    <property type="molecule type" value="Genomic_DNA"/>
</dbReference>
<reference evidence="3 4" key="1">
    <citation type="submission" date="2024-03" db="EMBL/GenBank/DDBJ databases">
        <title>Chitinophaga caseinilytica sp. nov., a casein hydrolysing bacterium isolated from forest soil.</title>
        <authorList>
            <person name="Lee D.S."/>
            <person name="Han D.M."/>
            <person name="Baek J.H."/>
            <person name="Choi D.G."/>
            <person name="Jeon J.H."/>
            <person name="Jeon C.O."/>
        </authorList>
    </citation>
    <scope>NUCLEOTIDE SEQUENCE [LARGE SCALE GENOMIC DNA]</scope>
    <source>
        <strain evidence="3 4">KACC 19118</strain>
    </source>
</reference>
<sequence>MMHRSEAERNPSTVDELLADTRFQEWVLRGNPAPDVYWTAWMERHPGGKAMIDAAREVLLSIRFAEHRPDPSRKAAARESYLAGLAAAMERERRARVVRMFRSAAAAAAVLLVVSAGWYAWRNLRAEEYATAYGEIRRLTLPDHTEVVLQANSRLRVAGKWRYDGDRKVQLDGEAWFKVPPIAQHGNPAPPFTVSAGHASITVLGTTFNVRHRRQALEVVLVDGKVRVDAGEKSRVLTPGEKVRFVKGQQVMSVTQADTAAVAARAKGQLVLHRTTAEEVLHYLEDNYGYTVRQVDSSLLKKELEGEFVQGKPEDILFLLSQLLDADITVDGKNLDLKKR</sequence>
<dbReference type="PIRSF" id="PIRSF018266">
    <property type="entry name" value="FecR"/>
    <property type="match status" value="1"/>
</dbReference>
<dbReference type="PANTHER" id="PTHR30273">
    <property type="entry name" value="PERIPLASMIC SIGNAL SENSOR AND SIGMA FACTOR ACTIVATOR FECR-RELATED"/>
    <property type="match status" value="1"/>
</dbReference>
<keyword evidence="1" id="KW-0472">Membrane</keyword>
<name>A0ABZ2Z7R7_9BACT</name>
<feature type="transmembrane region" description="Helical" evidence="1">
    <location>
        <begin position="101"/>
        <end position="121"/>
    </location>
</feature>
<protein>
    <submittedName>
        <fullName evidence="3">FecR domain-containing protein</fullName>
    </submittedName>
</protein>
<evidence type="ECO:0000256" key="1">
    <source>
        <dbReference type="SAM" id="Phobius"/>
    </source>
</evidence>
<dbReference type="Gene3D" id="2.60.120.1440">
    <property type="match status" value="1"/>
</dbReference>
<dbReference type="InterPro" id="IPR012373">
    <property type="entry name" value="Ferrdict_sens_TM"/>
</dbReference>
<keyword evidence="1" id="KW-0812">Transmembrane</keyword>
<organism evidence="3 4">
    <name type="scientific">Chitinophaga caseinilytica</name>
    <dbReference type="NCBI Taxonomy" id="2267521"/>
    <lineage>
        <taxon>Bacteria</taxon>
        <taxon>Pseudomonadati</taxon>
        <taxon>Bacteroidota</taxon>
        <taxon>Chitinophagia</taxon>
        <taxon>Chitinophagales</taxon>
        <taxon>Chitinophagaceae</taxon>
        <taxon>Chitinophaga</taxon>
    </lineage>
</organism>
<gene>
    <name evidence="3" type="ORF">WJU22_08490</name>
</gene>
<accession>A0ABZ2Z7R7</accession>
<dbReference type="InterPro" id="IPR006860">
    <property type="entry name" value="FecR"/>
</dbReference>
<proteinExistence type="predicted"/>
<dbReference type="PANTHER" id="PTHR30273:SF2">
    <property type="entry name" value="PROTEIN FECR"/>
    <property type="match status" value="1"/>
</dbReference>
<keyword evidence="4" id="KW-1185">Reference proteome</keyword>
<dbReference type="Pfam" id="PF04773">
    <property type="entry name" value="FecR"/>
    <property type="match status" value="1"/>
</dbReference>
<keyword evidence="1" id="KW-1133">Transmembrane helix</keyword>
<feature type="domain" description="FecR protein" evidence="2">
    <location>
        <begin position="128"/>
        <end position="227"/>
    </location>
</feature>
<evidence type="ECO:0000259" key="2">
    <source>
        <dbReference type="Pfam" id="PF04773"/>
    </source>
</evidence>